<dbReference type="InterPro" id="IPR012336">
    <property type="entry name" value="Thioredoxin-like_fold"/>
</dbReference>
<reference evidence="2 3" key="1">
    <citation type="submission" date="2024-09" db="EMBL/GenBank/DDBJ databases">
        <authorList>
            <person name="Sun Q."/>
            <person name="Mori K."/>
        </authorList>
    </citation>
    <scope>NUCLEOTIDE SEQUENCE [LARGE SCALE GENOMIC DNA]</scope>
    <source>
        <strain evidence="2 3">TBRC 4576</strain>
    </source>
</reference>
<dbReference type="Proteomes" id="UP001589691">
    <property type="component" value="Unassembled WGS sequence"/>
</dbReference>
<proteinExistence type="predicted"/>
<dbReference type="Pfam" id="PF13462">
    <property type="entry name" value="Thioredoxin_4"/>
    <property type="match status" value="1"/>
</dbReference>
<keyword evidence="3" id="KW-1185">Reference proteome</keyword>
<evidence type="ECO:0000313" key="2">
    <source>
        <dbReference type="EMBL" id="MFB9769997.1"/>
    </source>
</evidence>
<dbReference type="InterPro" id="IPR036249">
    <property type="entry name" value="Thioredoxin-like_sf"/>
</dbReference>
<sequence>MSEFHFNVDQQETLTYGSATAPHKLVAVLNLGCTASQKWWLANQAELLKAADQGQLVLHLKFWNKKKTALTNGNIAQEFIDYNDPETALRYVDAVFNNQAILRSYDCEDVPAYLEKRFGVRPYAHAEQVKHRVAQQTFQNEIATVPTLIYDDQKFTGDQWADREAVLN</sequence>
<accession>A0ABV5WV26</accession>
<dbReference type="EMBL" id="JBHLZY010000022">
    <property type="protein sequence ID" value="MFB9769997.1"/>
    <property type="molecule type" value="Genomic_DNA"/>
</dbReference>
<evidence type="ECO:0000259" key="1">
    <source>
        <dbReference type="Pfam" id="PF13462"/>
    </source>
</evidence>
<name>A0ABV5WV26_9LACO</name>
<evidence type="ECO:0000313" key="3">
    <source>
        <dbReference type="Proteomes" id="UP001589691"/>
    </source>
</evidence>
<dbReference type="SUPFAM" id="SSF52833">
    <property type="entry name" value="Thioredoxin-like"/>
    <property type="match status" value="1"/>
</dbReference>
<dbReference type="Gene3D" id="3.40.30.10">
    <property type="entry name" value="Glutaredoxin"/>
    <property type="match status" value="1"/>
</dbReference>
<protein>
    <submittedName>
        <fullName evidence="2">Thioredoxin domain-containing protein</fullName>
    </submittedName>
</protein>
<organism evidence="2 3">
    <name type="scientific">Lactiplantibacillus modestisalitolerans</name>
    <dbReference type="NCBI Taxonomy" id="1457219"/>
    <lineage>
        <taxon>Bacteria</taxon>
        <taxon>Bacillati</taxon>
        <taxon>Bacillota</taxon>
        <taxon>Bacilli</taxon>
        <taxon>Lactobacillales</taxon>
        <taxon>Lactobacillaceae</taxon>
        <taxon>Lactiplantibacillus</taxon>
    </lineage>
</organism>
<dbReference type="Gene3D" id="1.10.1200.90">
    <property type="entry name" value="DsbA-like domain"/>
    <property type="match status" value="1"/>
</dbReference>
<feature type="domain" description="Thioredoxin-like fold" evidence="1">
    <location>
        <begin position="11"/>
        <end position="159"/>
    </location>
</feature>
<gene>
    <name evidence="2" type="ORF">ACFFLI_09010</name>
</gene>
<comment type="caution">
    <text evidence="2">The sequence shown here is derived from an EMBL/GenBank/DDBJ whole genome shotgun (WGS) entry which is preliminary data.</text>
</comment>
<dbReference type="RefSeq" id="WP_137641714.1">
    <property type="nucleotide sequence ID" value="NZ_BJEA01000002.1"/>
</dbReference>